<dbReference type="EMBL" id="QFNK01000323">
    <property type="protein sequence ID" value="PZO80809.1"/>
    <property type="molecule type" value="Genomic_DNA"/>
</dbReference>
<name>A0A2W4ZL92_9BACT</name>
<dbReference type="PANTHER" id="PTHR47505:SF1">
    <property type="entry name" value="DNA UTILIZATION PROTEIN YHGH"/>
    <property type="match status" value="1"/>
</dbReference>
<dbReference type="InterPro" id="IPR029057">
    <property type="entry name" value="PRTase-like"/>
</dbReference>
<evidence type="ECO:0000313" key="3">
    <source>
        <dbReference type="EMBL" id="PZO80809.1"/>
    </source>
</evidence>
<dbReference type="InterPro" id="IPR000836">
    <property type="entry name" value="PRTase_dom"/>
</dbReference>
<feature type="domain" description="Phosphoribosyltransferase" evidence="2">
    <location>
        <begin position="125"/>
        <end position="183"/>
    </location>
</feature>
<evidence type="ECO:0000313" key="4">
    <source>
        <dbReference type="Proteomes" id="UP000249557"/>
    </source>
</evidence>
<sequence length="190" mass="20658">MDPGHAGAKCPSCLVNPPSFARARAAIAYDDASRDFILGFKHGDKMESAVAMVPWLRAAGSDLLKDADLLVPVPLHRWRLLKRRYNQAAVMAFSLTRAAGIRTVPDVLLRQRATPPQGHLSVAERAKNVRKAFAVNPRRKGQIAGKRIVLIDDVYTSGATVNECAQVLLEAGAASVNVLTLARVVRPVRF</sequence>
<dbReference type="SUPFAM" id="SSF53271">
    <property type="entry name" value="PRTase-like"/>
    <property type="match status" value="1"/>
</dbReference>
<gene>
    <name evidence="3" type="ORF">DI626_11170</name>
</gene>
<dbReference type="CDD" id="cd06223">
    <property type="entry name" value="PRTases_typeI"/>
    <property type="match status" value="1"/>
</dbReference>
<dbReference type="Proteomes" id="UP000249557">
    <property type="component" value="Unassembled WGS sequence"/>
</dbReference>
<dbReference type="AlphaFoldDB" id="A0A2W4ZL92"/>
<reference evidence="3 4" key="1">
    <citation type="submission" date="2017-08" db="EMBL/GenBank/DDBJ databases">
        <title>Infants hospitalized years apart are colonized by the same room-sourced microbial strains.</title>
        <authorList>
            <person name="Brooks B."/>
            <person name="Olm M.R."/>
            <person name="Firek B.A."/>
            <person name="Baker R."/>
            <person name="Thomas B.C."/>
            <person name="Morowitz M.J."/>
            <person name="Banfield J.F."/>
        </authorList>
    </citation>
    <scope>NUCLEOTIDE SEQUENCE [LARGE SCALE GENOMIC DNA]</scope>
    <source>
        <strain evidence="3">S2_018_000_R2_104</strain>
    </source>
</reference>
<comment type="similarity">
    <text evidence="1">Belongs to the ComF/GntX family.</text>
</comment>
<comment type="caution">
    <text evidence="3">The sequence shown here is derived from an EMBL/GenBank/DDBJ whole genome shotgun (WGS) entry which is preliminary data.</text>
</comment>
<dbReference type="InterPro" id="IPR051910">
    <property type="entry name" value="ComF/GntX_DNA_util-trans"/>
</dbReference>
<dbReference type="PANTHER" id="PTHR47505">
    <property type="entry name" value="DNA UTILIZATION PROTEIN YHGH"/>
    <property type="match status" value="1"/>
</dbReference>
<evidence type="ECO:0000259" key="2">
    <source>
        <dbReference type="Pfam" id="PF00156"/>
    </source>
</evidence>
<protein>
    <submittedName>
        <fullName evidence="3">ComF family protein</fullName>
    </submittedName>
</protein>
<organism evidence="3 4">
    <name type="scientific">Micavibrio aeruginosavorus</name>
    <dbReference type="NCBI Taxonomy" id="349221"/>
    <lineage>
        <taxon>Bacteria</taxon>
        <taxon>Pseudomonadati</taxon>
        <taxon>Bdellovibrionota</taxon>
        <taxon>Bdellovibrionia</taxon>
        <taxon>Bdellovibrionales</taxon>
        <taxon>Pseudobdellovibrionaceae</taxon>
        <taxon>Micavibrio</taxon>
    </lineage>
</organism>
<dbReference type="Gene3D" id="3.40.50.2020">
    <property type="match status" value="1"/>
</dbReference>
<accession>A0A2W4ZL92</accession>
<dbReference type="Pfam" id="PF00156">
    <property type="entry name" value="Pribosyltran"/>
    <property type="match status" value="1"/>
</dbReference>
<proteinExistence type="inferred from homology"/>
<evidence type="ECO:0000256" key="1">
    <source>
        <dbReference type="ARBA" id="ARBA00008007"/>
    </source>
</evidence>